<dbReference type="GO" id="GO:0008270">
    <property type="term" value="F:zinc ion binding"/>
    <property type="evidence" value="ECO:0007669"/>
    <property type="project" value="InterPro"/>
</dbReference>
<gene>
    <name evidence="3" type="ORF">L201_008045</name>
</gene>
<evidence type="ECO:0000259" key="2">
    <source>
        <dbReference type="PROSITE" id="PS50048"/>
    </source>
</evidence>
<evidence type="ECO:0000313" key="4">
    <source>
        <dbReference type="Proteomes" id="UP001355207"/>
    </source>
</evidence>
<reference evidence="3 4" key="1">
    <citation type="submission" date="2024-01" db="EMBL/GenBank/DDBJ databases">
        <title>Comparative genomics of Cryptococcus and Kwoniella reveals pathogenesis evolution and contrasting modes of karyotype evolution via chromosome fusion or intercentromeric recombination.</title>
        <authorList>
            <person name="Coelho M.A."/>
            <person name="David-Palma M."/>
            <person name="Shea T."/>
            <person name="Bowers K."/>
            <person name="McGinley-Smith S."/>
            <person name="Mohammad A.W."/>
            <person name="Gnirke A."/>
            <person name="Yurkov A.M."/>
            <person name="Nowrousian M."/>
            <person name="Sun S."/>
            <person name="Cuomo C.A."/>
            <person name="Heitman J."/>
        </authorList>
    </citation>
    <scope>NUCLEOTIDE SEQUENCE [LARGE SCALE GENOMIC DNA]</scope>
    <source>
        <strain evidence="3 4">CBS 6074</strain>
    </source>
</reference>
<dbReference type="SUPFAM" id="SSF57701">
    <property type="entry name" value="Zn2/Cys6 DNA-binding domain"/>
    <property type="match status" value="1"/>
</dbReference>
<accession>A0AAX4K8C8</accession>
<proteinExistence type="predicted"/>
<feature type="compositionally biased region" description="Pro residues" evidence="1">
    <location>
        <begin position="141"/>
        <end position="158"/>
    </location>
</feature>
<feature type="region of interest" description="Disordered" evidence="1">
    <location>
        <begin position="116"/>
        <end position="202"/>
    </location>
</feature>
<keyword evidence="4" id="KW-1185">Reference proteome</keyword>
<sequence length="391" mass="43329">MLHQQQETSPWYPLRGYYTTQNGGSNNLGHPYNHLCHTYLPQTYNGNQIYPYGHFTYHTPQPPLYTCGPTNMLIGHARDLEAQEVDESLSDDEDVIGSDEGYQGKSHTVEVMAINTSDSDNLSEGETTVSVVDSQSDYQTPPTPLTPLTPLTPSPPVEAPLFSTRPLQRDASAERGPNKGKWKSRNENRRRSSSGNNGEMRANKMKRNSLACERCHFKKVRCSGPLGVTCSRCVQDGKSCFYDIPLPKEDENHVSSDENKKSQENVLSSSNSSSRDNLCDLNLVLSTEQTIDTFGNADSGHNSGDISPFGLYPHLQSMENIPKIGESSAMAQRRATSNENSMSPSTGSTDNDEVSTMASEADDEGVDEEDYLYDLDEDTLAYNFMYLDKAD</sequence>
<dbReference type="PROSITE" id="PS00463">
    <property type="entry name" value="ZN2_CY6_FUNGAL_1"/>
    <property type="match status" value="1"/>
</dbReference>
<evidence type="ECO:0000256" key="1">
    <source>
        <dbReference type="SAM" id="MobiDB-lite"/>
    </source>
</evidence>
<feature type="compositionally biased region" description="Basic and acidic residues" evidence="1">
    <location>
        <begin position="249"/>
        <end position="263"/>
    </location>
</feature>
<feature type="region of interest" description="Disordered" evidence="1">
    <location>
        <begin position="328"/>
        <end position="369"/>
    </location>
</feature>
<dbReference type="GeneID" id="91098713"/>
<dbReference type="Gene3D" id="4.10.240.10">
    <property type="entry name" value="Zn(2)-C6 fungal-type DNA-binding domain"/>
    <property type="match status" value="1"/>
</dbReference>
<feature type="compositionally biased region" description="Low complexity" evidence="1">
    <location>
        <begin position="265"/>
        <end position="275"/>
    </location>
</feature>
<dbReference type="Proteomes" id="UP001355207">
    <property type="component" value="Chromosome 11"/>
</dbReference>
<dbReference type="GO" id="GO:0000981">
    <property type="term" value="F:DNA-binding transcription factor activity, RNA polymerase II-specific"/>
    <property type="evidence" value="ECO:0007669"/>
    <property type="project" value="InterPro"/>
</dbReference>
<dbReference type="RefSeq" id="XP_066079842.1">
    <property type="nucleotide sequence ID" value="XM_066223745.1"/>
</dbReference>
<dbReference type="EMBL" id="CP144108">
    <property type="protein sequence ID" value="WWC93080.1"/>
    <property type="molecule type" value="Genomic_DNA"/>
</dbReference>
<feature type="compositionally biased region" description="Polar residues" evidence="1">
    <location>
        <begin position="116"/>
        <end position="139"/>
    </location>
</feature>
<feature type="compositionally biased region" description="Acidic residues" evidence="1">
    <location>
        <begin position="360"/>
        <end position="369"/>
    </location>
</feature>
<feature type="compositionally biased region" description="Polar residues" evidence="1">
    <location>
        <begin position="334"/>
        <end position="358"/>
    </location>
</feature>
<protein>
    <recommendedName>
        <fullName evidence="2">Zn(2)-C6 fungal-type domain-containing protein</fullName>
    </recommendedName>
</protein>
<feature type="region of interest" description="Disordered" evidence="1">
    <location>
        <begin position="249"/>
        <end position="275"/>
    </location>
</feature>
<feature type="domain" description="Zn(2)-C6 fungal-type" evidence="2">
    <location>
        <begin position="211"/>
        <end position="242"/>
    </location>
</feature>
<dbReference type="CDD" id="cd00067">
    <property type="entry name" value="GAL4"/>
    <property type="match status" value="1"/>
</dbReference>
<organism evidence="3 4">
    <name type="scientific">Kwoniella dendrophila CBS 6074</name>
    <dbReference type="NCBI Taxonomy" id="1295534"/>
    <lineage>
        <taxon>Eukaryota</taxon>
        <taxon>Fungi</taxon>
        <taxon>Dikarya</taxon>
        <taxon>Basidiomycota</taxon>
        <taxon>Agaricomycotina</taxon>
        <taxon>Tremellomycetes</taxon>
        <taxon>Tremellales</taxon>
        <taxon>Cryptococcaceae</taxon>
        <taxon>Kwoniella</taxon>
    </lineage>
</organism>
<name>A0AAX4K8C8_9TREE</name>
<dbReference type="SMART" id="SM00066">
    <property type="entry name" value="GAL4"/>
    <property type="match status" value="1"/>
</dbReference>
<evidence type="ECO:0000313" key="3">
    <source>
        <dbReference type="EMBL" id="WWC93080.1"/>
    </source>
</evidence>
<dbReference type="Pfam" id="PF00172">
    <property type="entry name" value="Zn_clus"/>
    <property type="match status" value="1"/>
</dbReference>
<dbReference type="AlphaFoldDB" id="A0AAX4K8C8"/>
<dbReference type="InterPro" id="IPR036864">
    <property type="entry name" value="Zn2-C6_fun-type_DNA-bd_sf"/>
</dbReference>
<dbReference type="InterPro" id="IPR001138">
    <property type="entry name" value="Zn2Cys6_DnaBD"/>
</dbReference>
<dbReference type="PROSITE" id="PS50048">
    <property type="entry name" value="ZN2_CY6_FUNGAL_2"/>
    <property type="match status" value="1"/>
</dbReference>
<feature type="compositionally biased region" description="Basic and acidic residues" evidence="1">
    <location>
        <begin position="167"/>
        <end position="177"/>
    </location>
</feature>